<dbReference type="EMBL" id="MDTQ01000001">
    <property type="protein sequence ID" value="ODC03065.1"/>
    <property type="molecule type" value="Genomic_DNA"/>
</dbReference>
<accession>A0A1E2V8S9</accession>
<feature type="transmembrane region" description="Helical" evidence="9">
    <location>
        <begin position="302"/>
        <end position="326"/>
    </location>
</feature>
<comment type="catalytic activity">
    <reaction evidence="8">
        <text>2 GTP = 3',3'-c-di-GMP + 2 diphosphate</text>
        <dbReference type="Rhea" id="RHEA:24898"/>
        <dbReference type="ChEBI" id="CHEBI:33019"/>
        <dbReference type="ChEBI" id="CHEBI:37565"/>
        <dbReference type="ChEBI" id="CHEBI:58805"/>
        <dbReference type="EC" id="2.7.7.65"/>
    </reaction>
</comment>
<dbReference type="InterPro" id="IPR043128">
    <property type="entry name" value="Rev_trsase/Diguanyl_cyclase"/>
</dbReference>
<protein>
    <recommendedName>
        <fullName evidence="3">diguanylate cyclase</fullName>
        <ecNumber evidence="3">2.7.7.65</ecNumber>
    </recommendedName>
</protein>
<comment type="caution">
    <text evidence="11">The sequence shown here is derived from an EMBL/GenBank/DDBJ whole genome shotgun (WGS) entry which is preliminary data.</text>
</comment>
<feature type="transmembrane region" description="Helical" evidence="9">
    <location>
        <begin position="143"/>
        <end position="168"/>
    </location>
</feature>
<evidence type="ECO:0000256" key="5">
    <source>
        <dbReference type="ARBA" id="ARBA00022692"/>
    </source>
</evidence>
<evidence type="ECO:0000256" key="9">
    <source>
        <dbReference type="SAM" id="Phobius"/>
    </source>
</evidence>
<dbReference type="InterPro" id="IPR050469">
    <property type="entry name" value="Diguanylate_Cyclase"/>
</dbReference>
<keyword evidence="12" id="KW-1185">Reference proteome</keyword>
<dbReference type="CDD" id="cd01949">
    <property type="entry name" value="GGDEF"/>
    <property type="match status" value="1"/>
</dbReference>
<feature type="transmembrane region" description="Helical" evidence="9">
    <location>
        <begin position="229"/>
        <end position="249"/>
    </location>
</feature>
<dbReference type="GO" id="GO:0005886">
    <property type="term" value="C:plasma membrane"/>
    <property type="evidence" value="ECO:0007669"/>
    <property type="project" value="UniProtKB-SubCell"/>
</dbReference>
<dbReference type="NCBIfam" id="TIGR00254">
    <property type="entry name" value="GGDEF"/>
    <property type="match status" value="1"/>
</dbReference>
<name>A0A1E2V8S9_9GAMM</name>
<dbReference type="RefSeq" id="WP_068997460.1">
    <property type="nucleotide sequence ID" value="NZ_MDTQ01000001.1"/>
</dbReference>
<keyword evidence="6 9" id="KW-1133">Transmembrane helix</keyword>
<dbReference type="PANTHER" id="PTHR45138">
    <property type="entry name" value="REGULATORY COMPONENTS OF SENSORY TRANSDUCTION SYSTEM"/>
    <property type="match status" value="1"/>
</dbReference>
<proteinExistence type="predicted"/>
<evidence type="ECO:0000256" key="6">
    <source>
        <dbReference type="ARBA" id="ARBA00022989"/>
    </source>
</evidence>
<evidence type="ECO:0000256" key="2">
    <source>
        <dbReference type="ARBA" id="ARBA00004651"/>
    </source>
</evidence>
<organism evidence="11 12">
    <name type="scientific">Terasakiispira papahanaumokuakeensis</name>
    <dbReference type="NCBI Taxonomy" id="197479"/>
    <lineage>
        <taxon>Bacteria</taxon>
        <taxon>Pseudomonadati</taxon>
        <taxon>Pseudomonadota</taxon>
        <taxon>Gammaproteobacteria</taxon>
        <taxon>Oceanospirillales</taxon>
        <taxon>Terasakiispira</taxon>
    </lineage>
</organism>
<feature type="domain" description="GGDEF" evidence="10">
    <location>
        <begin position="366"/>
        <end position="494"/>
    </location>
</feature>
<dbReference type="Pfam" id="PF05231">
    <property type="entry name" value="MASE1"/>
    <property type="match status" value="1"/>
</dbReference>
<feature type="transmembrane region" description="Helical" evidence="9">
    <location>
        <begin position="255"/>
        <end position="271"/>
    </location>
</feature>
<dbReference type="Pfam" id="PF00990">
    <property type="entry name" value="GGDEF"/>
    <property type="match status" value="1"/>
</dbReference>
<dbReference type="AlphaFoldDB" id="A0A1E2V8S9"/>
<evidence type="ECO:0000256" key="3">
    <source>
        <dbReference type="ARBA" id="ARBA00012528"/>
    </source>
</evidence>
<dbReference type="GO" id="GO:0052621">
    <property type="term" value="F:diguanylate cyclase activity"/>
    <property type="evidence" value="ECO:0007669"/>
    <property type="project" value="UniProtKB-EC"/>
</dbReference>
<feature type="transmembrane region" description="Helical" evidence="9">
    <location>
        <begin position="80"/>
        <end position="99"/>
    </location>
</feature>
<comment type="cofactor">
    <cofactor evidence="1">
        <name>Mg(2+)</name>
        <dbReference type="ChEBI" id="CHEBI:18420"/>
    </cofactor>
</comment>
<evidence type="ECO:0000259" key="10">
    <source>
        <dbReference type="PROSITE" id="PS50887"/>
    </source>
</evidence>
<dbReference type="Gene3D" id="3.30.70.270">
    <property type="match status" value="1"/>
</dbReference>
<dbReference type="STRING" id="197479.BFW38_05385"/>
<dbReference type="EC" id="2.7.7.65" evidence="3"/>
<evidence type="ECO:0000313" key="12">
    <source>
        <dbReference type="Proteomes" id="UP000094291"/>
    </source>
</evidence>
<evidence type="ECO:0000256" key="8">
    <source>
        <dbReference type="ARBA" id="ARBA00034247"/>
    </source>
</evidence>
<sequence length="494" mass="55081">MKTPPSRLTELPKSIKTRLLIRTLQQRYPFISDLALIMTWIGLWRISAAMEYLPHATIWFPPSALTFVSFLMIGKRVFPAILISGLIATFWENTLYASNRPLQELLSTGLLFGIGHSLAYGIGAHLLSQRITKATPSDLPRILLLYLLIGSCAALIASIFGLSVLVFNGVMAPADMAKSLVTWWFGDLIGILVLTPVLSWIVIIYYPKSHLTMSHIGLIQLNSPARNPFIIKLLVGILLTTLIMFAAAQFRFQEMVFSVFFLCIPQMWIVYTETPLRSGISLALMSTWTALLIKLFELGDHIVVYQFSVCILAASTYFGMTIPLLASTNLRLREMAFYDGLTKTASREHFWAQAETEIRRARFYGQPATLIVFDIDKFKQINDHYGHTIGDGALLTTAQCIGKLLHQADLLGRFGGDEFMILLPGADLELAKSRAEALRQTLSKTQVPTTDHWLSGSFGVVMVEPEETIQEAFKRADTCLLQAKQAGRNCVIAG</sequence>
<keyword evidence="5 9" id="KW-0812">Transmembrane</keyword>
<dbReference type="SUPFAM" id="SSF55073">
    <property type="entry name" value="Nucleotide cyclase"/>
    <property type="match status" value="1"/>
</dbReference>
<dbReference type="FunFam" id="3.30.70.270:FF:000001">
    <property type="entry name" value="Diguanylate cyclase domain protein"/>
    <property type="match status" value="1"/>
</dbReference>
<feature type="transmembrane region" description="Helical" evidence="9">
    <location>
        <begin position="105"/>
        <end position="122"/>
    </location>
</feature>
<feature type="transmembrane region" description="Helical" evidence="9">
    <location>
        <begin position="28"/>
        <end position="46"/>
    </location>
</feature>
<dbReference type="OrthoDB" id="9803824at2"/>
<dbReference type="InterPro" id="IPR000160">
    <property type="entry name" value="GGDEF_dom"/>
</dbReference>
<reference evidence="11 12" key="1">
    <citation type="submission" date="2016-08" db="EMBL/GenBank/DDBJ databases">
        <authorList>
            <person name="Seilhamer J.J."/>
        </authorList>
    </citation>
    <scope>NUCLEOTIDE SEQUENCE [LARGE SCALE GENOMIC DNA]</scope>
    <source>
        <strain evidence="11 12">PH27A</strain>
    </source>
</reference>
<gene>
    <name evidence="11" type="ORF">BFW38_05385</name>
</gene>
<evidence type="ECO:0000256" key="4">
    <source>
        <dbReference type="ARBA" id="ARBA00022475"/>
    </source>
</evidence>
<comment type="subcellular location">
    <subcellularLocation>
        <location evidence="2">Cell membrane</location>
        <topology evidence="2">Multi-pass membrane protein</topology>
    </subcellularLocation>
</comment>
<feature type="transmembrane region" description="Helical" evidence="9">
    <location>
        <begin position="188"/>
        <end position="208"/>
    </location>
</feature>
<evidence type="ECO:0000256" key="1">
    <source>
        <dbReference type="ARBA" id="ARBA00001946"/>
    </source>
</evidence>
<dbReference type="SMART" id="SM00267">
    <property type="entry name" value="GGDEF"/>
    <property type="match status" value="1"/>
</dbReference>
<dbReference type="InterPro" id="IPR007895">
    <property type="entry name" value="MASE1"/>
</dbReference>
<keyword evidence="4" id="KW-1003">Cell membrane</keyword>
<evidence type="ECO:0000313" key="11">
    <source>
        <dbReference type="EMBL" id="ODC03065.1"/>
    </source>
</evidence>
<dbReference type="Proteomes" id="UP000094291">
    <property type="component" value="Unassembled WGS sequence"/>
</dbReference>
<dbReference type="PANTHER" id="PTHR45138:SF9">
    <property type="entry name" value="DIGUANYLATE CYCLASE DGCM-RELATED"/>
    <property type="match status" value="1"/>
</dbReference>
<dbReference type="PROSITE" id="PS50887">
    <property type="entry name" value="GGDEF"/>
    <property type="match status" value="1"/>
</dbReference>
<dbReference type="InterPro" id="IPR029787">
    <property type="entry name" value="Nucleotide_cyclase"/>
</dbReference>
<evidence type="ECO:0000256" key="7">
    <source>
        <dbReference type="ARBA" id="ARBA00023136"/>
    </source>
</evidence>
<keyword evidence="7 9" id="KW-0472">Membrane</keyword>